<reference evidence="1 2" key="2">
    <citation type="submission" date="2019-01" db="EMBL/GenBank/DDBJ databases">
        <title>Motilimonas pumilus sp. nov., isolated from the gut of sea cucumber (Apostichopus japonicus).</title>
        <authorList>
            <person name="Wang F.-Q."/>
            <person name="Ren L.-H."/>
            <person name="Lin Y.-W."/>
            <person name="Sun G.-H."/>
            <person name="Du Z.-J."/>
            <person name="Zhao J.-X."/>
            <person name="Liu X.-J."/>
            <person name="Liu L.-J."/>
        </authorList>
    </citation>
    <scope>NUCLEOTIDE SEQUENCE [LARGE SCALE GENOMIC DNA]</scope>
    <source>
        <strain evidence="1 2">PLHSC7-2</strain>
    </source>
</reference>
<evidence type="ECO:0000313" key="1">
    <source>
        <dbReference type="EMBL" id="RJG48701.1"/>
    </source>
</evidence>
<gene>
    <name evidence="1" type="ORF">D1Z90_07530</name>
</gene>
<dbReference type="Gene3D" id="1.20.120.1930">
    <property type="entry name" value="Uncharacterised protein PF16691, DUF5062"/>
    <property type="match status" value="1"/>
</dbReference>
<dbReference type="OrthoDB" id="8547747at2"/>
<dbReference type="Pfam" id="PF16691">
    <property type="entry name" value="DUF5062"/>
    <property type="match status" value="1"/>
</dbReference>
<dbReference type="EMBL" id="QZCH01000007">
    <property type="protein sequence ID" value="RJG48701.1"/>
    <property type="molecule type" value="Genomic_DNA"/>
</dbReference>
<dbReference type="AlphaFoldDB" id="A0A418YGE2"/>
<proteinExistence type="predicted"/>
<sequence length="86" mass="9972">MKKMKNESQLLKKALEIGLKYAKQRGYSSLDQGTSSKDKVEVVYRLLVQDKQITPLATHHEDGPNMKHKLILWITKMLPDDHELLQ</sequence>
<protein>
    <submittedName>
        <fullName evidence="1">DUF5062 family protein</fullName>
    </submittedName>
</protein>
<dbReference type="InterPro" id="IPR032036">
    <property type="entry name" value="DUF5062"/>
</dbReference>
<reference evidence="1 2" key="1">
    <citation type="submission" date="2018-09" db="EMBL/GenBank/DDBJ databases">
        <authorList>
            <person name="Wang F."/>
        </authorList>
    </citation>
    <scope>NUCLEOTIDE SEQUENCE [LARGE SCALE GENOMIC DNA]</scope>
    <source>
        <strain evidence="1 2">PLHSC7-2</strain>
    </source>
</reference>
<dbReference type="InterPro" id="IPR038316">
    <property type="entry name" value="DUF5062_sf"/>
</dbReference>
<keyword evidence="2" id="KW-1185">Reference proteome</keyword>
<accession>A0A418YGE2</accession>
<dbReference type="RefSeq" id="WP_119910141.1">
    <property type="nucleotide sequence ID" value="NZ_QZCH01000007.1"/>
</dbReference>
<organism evidence="1 2">
    <name type="scientific">Motilimonas pumila</name>
    <dbReference type="NCBI Taxonomy" id="2303987"/>
    <lineage>
        <taxon>Bacteria</taxon>
        <taxon>Pseudomonadati</taxon>
        <taxon>Pseudomonadota</taxon>
        <taxon>Gammaproteobacteria</taxon>
        <taxon>Alteromonadales</taxon>
        <taxon>Alteromonadales genera incertae sedis</taxon>
        <taxon>Motilimonas</taxon>
    </lineage>
</organism>
<name>A0A418YGE2_9GAMM</name>
<evidence type="ECO:0000313" key="2">
    <source>
        <dbReference type="Proteomes" id="UP000283255"/>
    </source>
</evidence>
<dbReference type="Proteomes" id="UP000283255">
    <property type="component" value="Unassembled WGS sequence"/>
</dbReference>
<comment type="caution">
    <text evidence="1">The sequence shown here is derived from an EMBL/GenBank/DDBJ whole genome shotgun (WGS) entry which is preliminary data.</text>
</comment>